<comment type="caution">
    <text evidence="1">The sequence shown here is derived from an EMBL/GenBank/DDBJ whole genome shotgun (WGS) entry which is preliminary data.</text>
</comment>
<evidence type="ECO:0000313" key="1">
    <source>
        <dbReference type="EMBL" id="MBP0463607.1"/>
    </source>
</evidence>
<gene>
    <name evidence="1" type="ORF">J5Y09_06775</name>
</gene>
<keyword evidence="2" id="KW-1185">Reference proteome</keyword>
<dbReference type="RefSeq" id="WP_209350992.1">
    <property type="nucleotide sequence ID" value="NZ_JAGIYZ010000004.1"/>
</dbReference>
<evidence type="ECO:0000313" key="2">
    <source>
        <dbReference type="Proteomes" id="UP000680815"/>
    </source>
</evidence>
<accession>A0ABS4AQG4</accession>
<dbReference type="EMBL" id="JAGIYZ010000004">
    <property type="protein sequence ID" value="MBP0463607.1"/>
    <property type="molecule type" value="Genomic_DNA"/>
</dbReference>
<protein>
    <submittedName>
        <fullName evidence="1">Uncharacterized protein</fullName>
    </submittedName>
</protein>
<dbReference type="Proteomes" id="UP000680815">
    <property type="component" value="Unassembled WGS sequence"/>
</dbReference>
<reference evidence="1 2" key="1">
    <citation type="submission" date="2021-03" db="EMBL/GenBank/DDBJ databases">
        <authorList>
            <person name="So Y."/>
        </authorList>
    </citation>
    <scope>NUCLEOTIDE SEQUENCE [LARGE SCALE GENOMIC DNA]</scope>
    <source>
        <strain evidence="1 2">PWR1</strain>
    </source>
</reference>
<sequence length="79" mass="8670">MHEPDFSADLAALRRDQAALDAMPGVEYLHGRWVVVRNGILRGLFDCFPDASRFATSIGPGPALVQQVGEPPIVLDLRR</sequence>
<name>A0ABS4AQG4_9PROT</name>
<proteinExistence type="predicted"/>
<organism evidence="1 2">
    <name type="scientific">Roseomonas nitratireducens</name>
    <dbReference type="NCBI Taxonomy" id="2820810"/>
    <lineage>
        <taxon>Bacteria</taxon>
        <taxon>Pseudomonadati</taxon>
        <taxon>Pseudomonadota</taxon>
        <taxon>Alphaproteobacteria</taxon>
        <taxon>Acetobacterales</taxon>
        <taxon>Roseomonadaceae</taxon>
        <taxon>Roseomonas</taxon>
    </lineage>
</organism>